<dbReference type="AlphaFoldDB" id="A0A5B8UHJ9"/>
<dbReference type="EMBL" id="CP042433">
    <property type="protein sequence ID" value="QEC55550.1"/>
    <property type="molecule type" value="Genomic_DNA"/>
</dbReference>
<accession>A0A5B8UHJ9</accession>
<dbReference type="Proteomes" id="UP000321204">
    <property type="component" value="Chromosome"/>
</dbReference>
<evidence type="ECO:0008006" key="3">
    <source>
        <dbReference type="Google" id="ProtNLM"/>
    </source>
</evidence>
<dbReference type="KEGG" id="fgg:FSB75_06435"/>
<dbReference type="OrthoDB" id="1290722at2"/>
<keyword evidence="2" id="KW-1185">Reference proteome</keyword>
<dbReference type="RefSeq" id="WP_146784466.1">
    <property type="nucleotide sequence ID" value="NZ_BAABIO010000002.1"/>
</dbReference>
<organism evidence="1 2">
    <name type="scientific">Flavisolibacter ginsenosidimutans</name>
    <dbReference type="NCBI Taxonomy" id="661481"/>
    <lineage>
        <taxon>Bacteria</taxon>
        <taxon>Pseudomonadati</taxon>
        <taxon>Bacteroidota</taxon>
        <taxon>Chitinophagia</taxon>
        <taxon>Chitinophagales</taxon>
        <taxon>Chitinophagaceae</taxon>
        <taxon>Flavisolibacter</taxon>
    </lineage>
</organism>
<evidence type="ECO:0000313" key="2">
    <source>
        <dbReference type="Proteomes" id="UP000321204"/>
    </source>
</evidence>
<gene>
    <name evidence="1" type="ORF">FSB75_06435</name>
</gene>
<evidence type="ECO:0000313" key="1">
    <source>
        <dbReference type="EMBL" id="QEC55550.1"/>
    </source>
</evidence>
<sequence length="598" mass="66794">MNKMDRSTFLKQSLKAGALVLVKPDFLWAQGSQQRNTLDEALMKRLVSANDAQVEKLLVSSFDNRVFSRRVGADLASLTASYCSPASRYYQSETIIIPLQKLAEQLRRAQAEDGTVNVGNLESPPDTAFVMETVTAAMFLLAKDNATALARVKDDIKTFLIKAGDALVVGGVHTPNHRWVVSAALAKVNALYPAKKYVDRINDWLGEGVYINSDGNYAERSRIYSLVENTAYLTMGRLLNKPALFEPVRKNLETTYYYSEPNGDLVANDSRRQDQYAFMRPDPTVSLNIVNYYLLYRYMAIKDNNNFFAAIAKTIEGLKGFEEIVLNRALISFLEEPLLQKELPAPAALAVNYEKLFAQSHLLRIRRNNTTTTFFGGVDWPLIIASGHSSSPDFFAYRKGVAVLKYLRLSTAFFSTGYFYSEGLKKIENGYQLHKKLSVPYYQPLPKNLRKANGDYELSESIDHRFWNKMDFSHRPVSNVKTLDTTVTLTEANGKAELTFDVQGQAGVNVTIELCFGQGGTLSGVAAAEDGNYFLESGYGTYEFDGDKISFGPGVTKHKSIANLEGERYSTHFGSLRTNGLHVYLTGVTPFVHKLSFS</sequence>
<reference evidence="1 2" key="1">
    <citation type="journal article" date="2015" name="Int. J. Syst. Evol. Microbiol.">
        <title>Flavisolibacter ginsenosidimutans sp. nov., with ginsenoside-converting activity isolated from soil used for cultivating ginseng.</title>
        <authorList>
            <person name="Zhao Y."/>
            <person name="Liu Q."/>
            <person name="Kang M.S."/>
            <person name="Jin F."/>
            <person name="Yu H."/>
            <person name="Im W.T."/>
        </authorList>
    </citation>
    <scope>NUCLEOTIDE SEQUENCE [LARGE SCALE GENOMIC DNA]</scope>
    <source>
        <strain evidence="1 2">Gsoil 636</strain>
    </source>
</reference>
<name>A0A5B8UHJ9_9BACT</name>
<proteinExistence type="predicted"/>
<protein>
    <recommendedName>
        <fullName evidence="3">Heparinase</fullName>
    </recommendedName>
</protein>